<evidence type="ECO:0000313" key="4">
    <source>
        <dbReference type="EMBL" id="CAB04825.3"/>
    </source>
</evidence>
<accession>O45821</accession>
<evidence type="ECO:0000256" key="1">
    <source>
        <dbReference type="ARBA" id="ARBA00023157"/>
    </source>
</evidence>
<dbReference type="InterPro" id="IPR016187">
    <property type="entry name" value="CTDL_fold"/>
</dbReference>
<evidence type="ECO:0000313" key="5">
    <source>
        <dbReference type="Proteomes" id="UP000001940"/>
    </source>
</evidence>
<sequence>MTSFYDNSSSSSKPVPLKTSRAQKIQILIFDNWKLILYGAISTLILVLAIMFSTLFFALPAANCDENSEPTKYYTTNAEITTTITTTNQKTTSTASSHLTTISSSATQIYSESSSSSTSQSTFTQSPPEISTTTIAPSDFSCQHGFTLVNNKCWKLVTSNQARPDADKICNGYGGATLFSIKSEQDNRAMIHFVKGQDIDFLWSGLLCSAGEPISCIWDIENGSTANYSNFADGFPNIVYGNCVYFITSGDEAGQWGNEQCGQVMNFVCELPATFQGKDGCKNNYEKSCYLRFDLNLTVPQAQNFCLEKCANLVSIHSANEVRFIMTIYDFIGEILIGALAPAQDFIYWLDGTPANYNNLKFFYNSTCVHMTVAPGMQNVGKWFTRFCTETGKFLCKRSIKNSCT</sequence>
<dbReference type="Proteomes" id="UP000001940">
    <property type="component" value="Chromosome V"/>
</dbReference>
<dbReference type="OrthoDB" id="5877743at2759"/>
<keyword evidence="2" id="KW-1133">Transmembrane helix</keyword>
<organism evidence="4 5">
    <name type="scientific">Caenorhabditis elegans</name>
    <dbReference type="NCBI Taxonomy" id="6239"/>
    <lineage>
        <taxon>Eukaryota</taxon>
        <taxon>Metazoa</taxon>
        <taxon>Ecdysozoa</taxon>
        <taxon>Nematoda</taxon>
        <taxon>Chromadorea</taxon>
        <taxon>Rhabditida</taxon>
        <taxon>Rhabditina</taxon>
        <taxon>Rhabditomorpha</taxon>
        <taxon>Rhabditoidea</taxon>
        <taxon>Rhabditidae</taxon>
        <taxon>Peloderinae</taxon>
        <taxon>Caenorhabditis</taxon>
    </lineage>
</organism>
<protein>
    <submittedName>
        <fullName evidence="4">C-type lectin domain-containing protein</fullName>
    </submittedName>
</protein>
<dbReference type="GeneID" id="188899"/>
<keyword evidence="1" id="KW-1015">Disulfide bond</keyword>
<proteinExistence type="predicted"/>
<gene>
    <name evidence="4 6" type="primary">clec-39</name>
    <name evidence="4" type="ORF">CELE_T25E12.7</name>
    <name evidence="6" type="ORF">T25E12.7</name>
</gene>
<dbReference type="OMA" id="NITACIW"/>
<dbReference type="KEGG" id="cel:CELE_T25E12.7"/>
<dbReference type="FunFam" id="3.10.100.10:FF:000152">
    <property type="entry name" value="C-type LECtin"/>
    <property type="match status" value="1"/>
</dbReference>
<evidence type="ECO:0000256" key="2">
    <source>
        <dbReference type="SAM" id="Phobius"/>
    </source>
</evidence>
<dbReference type="PhylomeDB" id="O45821"/>
<evidence type="ECO:0000313" key="6">
    <source>
        <dbReference type="WormBase" id="T25E12.7"/>
    </source>
</evidence>
<dbReference type="Pfam" id="PF00059">
    <property type="entry name" value="Lectin_C"/>
    <property type="match status" value="2"/>
</dbReference>
<dbReference type="InterPro" id="IPR001304">
    <property type="entry name" value="C-type_lectin-like"/>
</dbReference>
<keyword evidence="5" id="KW-1185">Reference proteome</keyword>
<feature type="domain" description="C-type lectin" evidence="3">
    <location>
        <begin position="149"/>
        <end position="270"/>
    </location>
</feature>
<dbReference type="STRING" id="6239.T25E12.7.1"/>
<dbReference type="PROSITE" id="PS00615">
    <property type="entry name" value="C_TYPE_LECTIN_1"/>
    <property type="match status" value="1"/>
</dbReference>
<dbReference type="HOGENOM" id="CLU_037161_1_0_1"/>
<keyword evidence="2" id="KW-0472">Membrane</keyword>
<dbReference type="UCSC" id="T25E12.7">
    <property type="organism name" value="c. elegans"/>
</dbReference>
<dbReference type="SMR" id="O45821"/>
<dbReference type="InParanoid" id="O45821"/>
<dbReference type="PANTHER" id="PTHR22991">
    <property type="entry name" value="PROTEIN CBG13490"/>
    <property type="match status" value="1"/>
</dbReference>
<dbReference type="AGR" id="WB:WBGene00012022"/>
<feature type="domain" description="C-type lectin" evidence="3">
    <location>
        <begin position="285"/>
        <end position="397"/>
    </location>
</feature>
<dbReference type="AlphaFoldDB" id="O45821"/>
<name>O45821_CAEEL</name>
<keyword evidence="2" id="KW-0812">Transmembrane</keyword>
<dbReference type="PaxDb" id="6239-T25E12.7"/>
<dbReference type="RefSeq" id="NP_507236.3">
    <property type="nucleotide sequence ID" value="NM_074835.4"/>
</dbReference>
<dbReference type="PROSITE" id="PS50041">
    <property type="entry name" value="C_TYPE_LECTIN_2"/>
    <property type="match status" value="2"/>
</dbReference>
<dbReference type="FunCoup" id="O45821">
    <property type="interactions" value="2"/>
</dbReference>
<dbReference type="eggNOG" id="KOG4297">
    <property type="taxonomic scope" value="Eukaryota"/>
</dbReference>
<dbReference type="InterPro" id="IPR050976">
    <property type="entry name" value="Snaclec"/>
</dbReference>
<dbReference type="WormBase" id="T25E12.7">
    <property type="protein sequence ID" value="CE43655"/>
    <property type="gene ID" value="WBGene00012022"/>
    <property type="gene designation" value="clec-39"/>
</dbReference>
<dbReference type="InterPro" id="IPR018378">
    <property type="entry name" value="C-type_lectin_CS"/>
</dbReference>
<evidence type="ECO:0000259" key="3">
    <source>
        <dbReference type="PROSITE" id="PS50041"/>
    </source>
</evidence>
<feature type="transmembrane region" description="Helical" evidence="2">
    <location>
        <begin position="35"/>
        <end position="59"/>
    </location>
</feature>
<dbReference type="EMBL" id="BX284605">
    <property type="protein sequence ID" value="CAB04825.3"/>
    <property type="molecule type" value="Genomic_DNA"/>
</dbReference>
<dbReference type="PANTHER" id="PTHR22991:SF44">
    <property type="entry name" value="C-TYPE LECTIN-RELATED"/>
    <property type="match status" value="1"/>
</dbReference>
<dbReference type="SMART" id="SM00034">
    <property type="entry name" value="CLECT"/>
    <property type="match status" value="2"/>
</dbReference>
<reference evidence="4 5" key="1">
    <citation type="journal article" date="1998" name="Science">
        <title>Genome sequence of the nematode C. elegans: a platform for investigating biology.</title>
        <authorList>
            <consortium name="The C. elegans sequencing consortium"/>
            <person name="Sulson J.E."/>
            <person name="Waterston R."/>
        </authorList>
    </citation>
    <scope>NUCLEOTIDE SEQUENCE [LARGE SCALE GENOMIC DNA]</scope>
    <source>
        <strain evidence="4 5">Bristol N2</strain>
    </source>
</reference>
<dbReference type="CDD" id="cd00037">
    <property type="entry name" value="CLECT"/>
    <property type="match status" value="2"/>
</dbReference>
<dbReference type="SUPFAM" id="SSF56436">
    <property type="entry name" value="C-type lectin-like"/>
    <property type="match status" value="2"/>
</dbReference>
<dbReference type="InterPro" id="IPR016186">
    <property type="entry name" value="C-type_lectin-like/link_sf"/>
</dbReference>
<dbReference type="Gene3D" id="3.10.100.10">
    <property type="entry name" value="Mannose-Binding Protein A, subunit A"/>
    <property type="match status" value="2"/>
</dbReference>
<dbReference type="CTD" id="188899"/>